<comment type="caution">
    <text evidence="1">The sequence shown here is derived from an EMBL/GenBank/DDBJ whole genome shotgun (WGS) entry which is preliminary data.</text>
</comment>
<name>A0A0F9MFT9_9ZZZZ</name>
<proteinExistence type="predicted"/>
<reference evidence="1" key="1">
    <citation type="journal article" date="2015" name="Nature">
        <title>Complex archaea that bridge the gap between prokaryotes and eukaryotes.</title>
        <authorList>
            <person name="Spang A."/>
            <person name="Saw J.H."/>
            <person name="Jorgensen S.L."/>
            <person name="Zaremba-Niedzwiedzka K."/>
            <person name="Martijn J."/>
            <person name="Lind A.E."/>
            <person name="van Eijk R."/>
            <person name="Schleper C."/>
            <person name="Guy L."/>
            <person name="Ettema T.J."/>
        </authorList>
    </citation>
    <scope>NUCLEOTIDE SEQUENCE</scope>
</reference>
<sequence>MFFKYRVFKFIRYSIWNQGNVWNDGNAYIPFYLLSNYKSGANSFSDGDGTHVGRLKELFLEKFGIGSIDYLTSDYTAK</sequence>
<protein>
    <submittedName>
        <fullName evidence="1">Uncharacterized protein</fullName>
    </submittedName>
</protein>
<accession>A0A0F9MFT9</accession>
<gene>
    <name evidence="1" type="ORF">LCGC14_1465250</name>
</gene>
<dbReference type="EMBL" id="LAZR01010248">
    <property type="protein sequence ID" value="KKM68007.1"/>
    <property type="molecule type" value="Genomic_DNA"/>
</dbReference>
<organism evidence="1">
    <name type="scientific">marine sediment metagenome</name>
    <dbReference type="NCBI Taxonomy" id="412755"/>
    <lineage>
        <taxon>unclassified sequences</taxon>
        <taxon>metagenomes</taxon>
        <taxon>ecological metagenomes</taxon>
    </lineage>
</organism>
<evidence type="ECO:0000313" key="1">
    <source>
        <dbReference type="EMBL" id="KKM68007.1"/>
    </source>
</evidence>
<dbReference type="AlphaFoldDB" id="A0A0F9MFT9"/>